<dbReference type="GO" id="GO:0043022">
    <property type="term" value="F:ribosome binding"/>
    <property type="evidence" value="ECO:0007669"/>
    <property type="project" value="TreeGrafter"/>
</dbReference>
<proteinExistence type="predicted"/>
<accession>A0A151X3X8</accession>
<protein>
    <submittedName>
        <fullName evidence="1">Uncharacterized protein</fullName>
    </submittedName>
</protein>
<dbReference type="OrthoDB" id="7249367at2759"/>
<organism evidence="1 2">
    <name type="scientific">Mycetomoellerius zeteki</name>
    <dbReference type="NCBI Taxonomy" id="64791"/>
    <lineage>
        <taxon>Eukaryota</taxon>
        <taxon>Metazoa</taxon>
        <taxon>Ecdysozoa</taxon>
        <taxon>Arthropoda</taxon>
        <taxon>Hexapoda</taxon>
        <taxon>Insecta</taxon>
        <taxon>Pterygota</taxon>
        <taxon>Neoptera</taxon>
        <taxon>Endopterygota</taxon>
        <taxon>Hymenoptera</taxon>
        <taxon>Apocrita</taxon>
        <taxon>Aculeata</taxon>
        <taxon>Formicoidea</taxon>
        <taxon>Formicidae</taxon>
        <taxon>Myrmicinae</taxon>
        <taxon>Mycetomoellerius</taxon>
    </lineage>
</organism>
<dbReference type="InterPro" id="IPR032710">
    <property type="entry name" value="NTF2-like_dom_sf"/>
</dbReference>
<dbReference type="PANTHER" id="PTHR13333:SF5">
    <property type="entry name" value="M-AAA PROTEASE-INTERACTING PROTEIN 1, MITOCHONDRIAL"/>
    <property type="match status" value="1"/>
</dbReference>
<dbReference type="AlphaFoldDB" id="A0A151X3X8"/>
<name>A0A151X3X8_9HYME</name>
<gene>
    <name evidence="1" type="ORF">ALC60_06084</name>
</gene>
<dbReference type="Proteomes" id="UP000075809">
    <property type="component" value="Unassembled WGS sequence"/>
</dbReference>
<dbReference type="GO" id="GO:0032979">
    <property type="term" value="P:protein insertion into mitochondrial inner membrane from matrix"/>
    <property type="evidence" value="ECO:0007669"/>
    <property type="project" value="TreeGrafter"/>
</dbReference>
<dbReference type="PANTHER" id="PTHR13333">
    <property type="entry name" value="M-AAA PROTEASE-INTERACTING PROTEIN 1, MITOCHONDRIAL"/>
    <property type="match status" value="1"/>
</dbReference>
<dbReference type="EMBL" id="KQ982557">
    <property type="protein sequence ID" value="KYQ55081.1"/>
    <property type="molecule type" value="Genomic_DNA"/>
</dbReference>
<keyword evidence="2" id="KW-1185">Reference proteome</keyword>
<reference evidence="1 2" key="1">
    <citation type="submission" date="2015-09" db="EMBL/GenBank/DDBJ databases">
        <title>Trachymyrmex zeteki WGS genome.</title>
        <authorList>
            <person name="Nygaard S."/>
            <person name="Hu H."/>
            <person name="Boomsma J."/>
            <person name="Zhang G."/>
        </authorList>
    </citation>
    <scope>NUCLEOTIDE SEQUENCE [LARGE SCALE GENOMIC DNA]</scope>
    <source>
        <strain evidence="1">Tzet28-1</strain>
        <tissue evidence="1">Whole body</tissue>
    </source>
</reference>
<dbReference type="STRING" id="64791.A0A151X3X8"/>
<evidence type="ECO:0000313" key="2">
    <source>
        <dbReference type="Proteomes" id="UP000075809"/>
    </source>
</evidence>
<dbReference type="GO" id="GO:0005743">
    <property type="term" value="C:mitochondrial inner membrane"/>
    <property type="evidence" value="ECO:0007669"/>
    <property type="project" value="TreeGrafter"/>
</dbReference>
<evidence type="ECO:0000313" key="1">
    <source>
        <dbReference type="EMBL" id="KYQ55081.1"/>
    </source>
</evidence>
<sequence>MCIIMLIPTIRKSVPCNLRRIVACVAYRNKMRTKIVRQYETNLLSSWTPNVATCRIYSTESDSEPRVSLPMLVIDVEPFKPSFLIPFNLFFLSFKTIPQIDKEFTMSETFQGIKYAITVISKALANESYDSLEGLVAEDMIEVLRTKITTLSPEQKRLIAINEEDIAFQILSDISVTETDEDHSIQIKSIFHYIPGMAEKKKLESAFTFTDVSKFGDMLVCNYTFTRKYVNNVGGSWIATFVNHYSINVLS</sequence>
<dbReference type="SUPFAM" id="SSF54427">
    <property type="entry name" value="NTF2-like"/>
    <property type="match status" value="1"/>
</dbReference>
<dbReference type="KEGG" id="mzt:108723114"/>